<feature type="domain" description="HTH cro/C1-type" evidence="3">
    <location>
        <begin position="8"/>
        <end position="62"/>
    </location>
</feature>
<dbReference type="Proteomes" id="UP000664701">
    <property type="component" value="Chromosome"/>
</dbReference>
<dbReference type="SUPFAM" id="SSF47413">
    <property type="entry name" value="lambda repressor-like DNA-binding domains"/>
    <property type="match status" value="1"/>
</dbReference>
<dbReference type="InterPro" id="IPR010982">
    <property type="entry name" value="Lambda_DNA-bd_dom_sf"/>
</dbReference>
<organism evidence="4 5">
    <name type="scientific">Candidatus Enterococcus lowellii</name>
    <dbReference type="NCBI Taxonomy" id="2230877"/>
    <lineage>
        <taxon>Bacteria</taxon>
        <taxon>Bacillati</taxon>
        <taxon>Bacillota</taxon>
        <taxon>Bacilli</taxon>
        <taxon>Lactobacillales</taxon>
        <taxon>Enterococcaceae</taxon>
        <taxon>Enterococcus</taxon>
    </lineage>
</organism>
<dbReference type="SMART" id="SM00530">
    <property type="entry name" value="HTH_XRE"/>
    <property type="match status" value="1"/>
</dbReference>
<protein>
    <recommendedName>
        <fullName evidence="3">HTH cro/C1-type domain-containing protein</fullName>
    </recommendedName>
</protein>
<evidence type="ECO:0000256" key="1">
    <source>
        <dbReference type="ARBA" id="ARBA00023125"/>
    </source>
</evidence>
<dbReference type="Gene3D" id="1.10.260.40">
    <property type="entry name" value="lambda repressor-like DNA-binding domains"/>
    <property type="match status" value="1"/>
</dbReference>
<keyword evidence="2" id="KW-0812">Transmembrane</keyword>
<reference evidence="4 5" key="1">
    <citation type="submission" date="2024-03" db="EMBL/GenBank/DDBJ databases">
        <title>The Genome Sequence of Enterococcus sp. DIV2402.</title>
        <authorList>
            <consortium name="The Broad Institute Genomics Platform"/>
            <consortium name="The Broad Institute Microbial Omics Core"/>
            <consortium name="The Broad Institute Genomic Center for Infectious Diseases"/>
            <person name="Earl A."/>
            <person name="Manson A."/>
            <person name="Gilmore M."/>
            <person name="Schwartman J."/>
            <person name="Shea T."/>
            <person name="Abouelleil A."/>
            <person name="Cao P."/>
            <person name="Chapman S."/>
            <person name="Cusick C."/>
            <person name="Young S."/>
            <person name="Neafsey D."/>
            <person name="Nusbaum C."/>
            <person name="Birren B."/>
        </authorList>
    </citation>
    <scope>NUCLEOTIDE SEQUENCE [LARGE SCALE GENOMIC DNA]</scope>
    <source>
        <strain evidence="4 5">DIV2402</strain>
    </source>
</reference>
<keyword evidence="2" id="KW-0472">Membrane</keyword>
<proteinExistence type="predicted"/>
<dbReference type="PROSITE" id="PS50943">
    <property type="entry name" value="HTH_CROC1"/>
    <property type="match status" value="1"/>
</dbReference>
<keyword evidence="2" id="KW-1133">Transmembrane helix</keyword>
<dbReference type="RefSeq" id="WP_207871692.1">
    <property type="nucleotide sequence ID" value="NZ_CP147251.1"/>
</dbReference>
<sequence>MKTIGEKIKKLRSKHKWTQKELAEKLNISRSAITNWENGRNYPDIQLIINISELFNISLDELLKGDKVVVEKITNDTKNRKKQTTQLRVFYFLGTVLVLLCLCFGIPAFIHANVFSMSQIKSVEVTENNLVIETDLPFYREYTGYMLSGSLANPWNMELQLGTTISFSKNKDNIIVIPLDDSQLFGEMHGIEFVNSFGNRYNVVRIDNR</sequence>
<dbReference type="PANTHER" id="PTHR46558">
    <property type="entry name" value="TRACRIPTIONAL REGULATORY PROTEIN-RELATED-RELATED"/>
    <property type="match status" value="1"/>
</dbReference>
<dbReference type="PANTHER" id="PTHR46558:SF15">
    <property type="entry name" value="HELIX-TURN-HELIX DOMAIN PROTEIN"/>
    <property type="match status" value="1"/>
</dbReference>
<gene>
    <name evidence="4" type="ORF">DOK78_000087</name>
</gene>
<dbReference type="CDD" id="cd00093">
    <property type="entry name" value="HTH_XRE"/>
    <property type="match status" value="1"/>
</dbReference>
<evidence type="ECO:0000313" key="5">
    <source>
        <dbReference type="Proteomes" id="UP000664701"/>
    </source>
</evidence>
<evidence type="ECO:0000259" key="3">
    <source>
        <dbReference type="PROSITE" id="PS50943"/>
    </source>
</evidence>
<dbReference type="InterPro" id="IPR001387">
    <property type="entry name" value="Cro/C1-type_HTH"/>
</dbReference>
<evidence type="ECO:0000256" key="2">
    <source>
        <dbReference type="SAM" id="Phobius"/>
    </source>
</evidence>
<keyword evidence="1" id="KW-0238">DNA-binding</keyword>
<dbReference type="EMBL" id="CP147251">
    <property type="protein sequence ID" value="WYJ75512.1"/>
    <property type="molecule type" value="Genomic_DNA"/>
</dbReference>
<name>A0ABZ2SHY8_9ENTE</name>
<keyword evidence="5" id="KW-1185">Reference proteome</keyword>
<accession>A0ABZ2SHY8</accession>
<evidence type="ECO:0000313" key="4">
    <source>
        <dbReference type="EMBL" id="WYJ75512.1"/>
    </source>
</evidence>
<feature type="transmembrane region" description="Helical" evidence="2">
    <location>
        <begin position="89"/>
        <end position="110"/>
    </location>
</feature>
<dbReference type="Pfam" id="PF01381">
    <property type="entry name" value="HTH_3"/>
    <property type="match status" value="1"/>
</dbReference>